<sequence>MTPHRPLPKDREAGFTLVELLVVLVILALLAALVGPRVVGYMGQSRVKTAKIQIASYQTALELYHLDMGRYPAQSEGLDALTNAPPSSGGWNGPYLNKAVAADPWGNAYAYVAAPDGATYRLSSYGADGKEGGEGDNADITP</sequence>
<organism evidence="12 13">
    <name type="scientific">Paragemmobacter straminiformis</name>
    <dbReference type="NCBI Taxonomy" id="2045119"/>
    <lineage>
        <taxon>Bacteria</taxon>
        <taxon>Pseudomonadati</taxon>
        <taxon>Pseudomonadota</taxon>
        <taxon>Alphaproteobacteria</taxon>
        <taxon>Rhodobacterales</taxon>
        <taxon>Paracoccaceae</taxon>
        <taxon>Paragemmobacter</taxon>
    </lineage>
</organism>
<evidence type="ECO:0000256" key="1">
    <source>
        <dbReference type="ARBA" id="ARBA00004377"/>
    </source>
</evidence>
<dbReference type="PRINTS" id="PR00813">
    <property type="entry name" value="BCTERIALGSPG"/>
</dbReference>
<dbReference type="AlphaFoldDB" id="A0A842I916"/>
<name>A0A842I916_9RHOB</name>
<reference evidence="12 13" key="1">
    <citation type="journal article" date="2017" name="Int. J. Syst. Evol. Microbiol.">
        <title>Gemmobacter straminiformis sp. nov., isolated from an artificial fountain.</title>
        <authorList>
            <person name="Kang J.Y."/>
            <person name="Kim M.J."/>
            <person name="Chun J."/>
            <person name="Son K.P."/>
            <person name="Jahng K.Y."/>
        </authorList>
    </citation>
    <scope>NUCLEOTIDE SEQUENCE [LARGE SCALE GENOMIC DNA]</scope>
    <source>
        <strain evidence="12 13">CAM-8</strain>
    </source>
</reference>
<dbReference type="NCBIfam" id="TIGR02532">
    <property type="entry name" value="IV_pilin_GFxxxE"/>
    <property type="match status" value="1"/>
</dbReference>
<protein>
    <recommendedName>
        <fullName evidence="3">Type II secretion system core protein G</fullName>
    </recommendedName>
</protein>
<dbReference type="NCBIfam" id="TIGR01710">
    <property type="entry name" value="typeII_sec_gspG"/>
    <property type="match status" value="1"/>
</dbReference>
<dbReference type="GO" id="GO:0015627">
    <property type="term" value="C:type II protein secretion system complex"/>
    <property type="evidence" value="ECO:0007669"/>
    <property type="project" value="InterPro"/>
</dbReference>
<dbReference type="InterPro" id="IPR045584">
    <property type="entry name" value="Pilin-like"/>
</dbReference>
<evidence type="ECO:0000313" key="13">
    <source>
        <dbReference type="Proteomes" id="UP000555411"/>
    </source>
</evidence>
<dbReference type="InterPro" id="IPR000983">
    <property type="entry name" value="Bac_GSPG_pilin"/>
</dbReference>
<evidence type="ECO:0000256" key="2">
    <source>
        <dbReference type="ARBA" id="ARBA00009984"/>
    </source>
</evidence>
<dbReference type="Proteomes" id="UP000555411">
    <property type="component" value="Unassembled WGS sequence"/>
</dbReference>
<dbReference type="Pfam" id="PF08334">
    <property type="entry name" value="T2SSG"/>
    <property type="match status" value="1"/>
</dbReference>
<dbReference type="Gene3D" id="3.30.700.10">
    <property type="entry name" value="Glycoprotein, Type 4 Pilin"/>
    <property type="match status" value="1"/>
</dbReference>
<keyword evidence="8 10" id="KW-1133">Transmembrane helix</keyword>
<keyword evidence="5" id="KW-0488">Methylation</keyword>
<proteinExistence type="inferred from homology"/>
<feature type="transmembrane region" description="Helical" evidence="10">
    <location>
        <begin position="20"/>
        <end position="39"/>
    </location>
</feature>
<accession>A0A842I916</accession>
<feature type="domain" description="Type II secretion system protein GspG C-terminal" evidence="11">
    <location>
        <begin position="37"/>
        <end position="141"/>
    </location>
</feature>
<evidence type="ECO:0000259" key="11">
    <source>
        <dbReference type="Pfam" id="PF08334"/>
    </source>
</evidence>
<dbReference type="InterPro" id="IPR013545">
    <property type="entry name" value="T2SS_protein-GspG_C"/>
</dbReference>
<dbReference type="SUPFAM" id="SSF54523">
    <property type="entry name" value="Pili subunits"/>
    <property type="match status" value="1"/>
</dbReference>
<dbReference type="PROSITE" id="PS00409">
    <property type="entry name" value="PROKAR_NTER_METHYL"/>
    <property type="match status" value="1"/>
</dbReference>
<evidence type="ECO:0000256" key="5">
    <source>
        <dbReference type="ARBA" id="ARBA00022481"/>
    </source>
</evidence>
<comment type="caution">
    <text evidence="12">The sequence shown here is derived from an EMBL/GenBank/DDBJ whole genome shotgun (WGS) entry which is preliminary data.</text>
</comment>
<dbReference type="RefSeq" id="WP_185798170.1">
    <property type="nucleotide sequence ID" value="NZ_JACLQD010000004.1"/>
</dbReference>
<keyword evidence="7 10" id="KW-0812">Transmembrane</keyword>
<gene>
    <name evidence="12" type="primary">gspG</name>
    <name evidence="12" type="ORF">H7F16_13565</name>
</gene>
<evidence type="ECO:0000256" key="10">
    <source>
        <dbReference type="SAM" id="Phobius"/>
    </source>
</evidence>
<dbReference type="GO" id="GO:0015628">
    <property type="term" value="P:protein secretion by the type II secretion system"/>
    <property type="evidence" value="ECO:0007669"/>
    <property type="project" value="InterPro"/>
</dbReference>
<keyword evidence="4" id="KW-1003">Cell membrane</keyword>
<dbReference type="InterPro" id="IPR012902">
    <property type="entry name" value="N_methyl_site"/>
</dbReference>
<evidence type="ECO:0000256" key="7">
    <source>
        <dbReference type="ARBA" id="ARBA00022692"/>
    </source>
</evidence>
<evidence type="ECO:0000256" key="4">
    <source>
        <dbReference type="ARBA" id="ARBA00022475"/>
    </source>
</evidence>
<evidence type="ECO:0000256" key="6">
    <source>
        <dbReference type="ARBA" id="ARBA00022519"/>
    </source>
</evidence>
<dbReference type="GO" id="GO:0005886">
    <property type="term" value="C:plasma membrane"/>
    <property type="evidence" value="ECO:0007669"/>
    <property type="project" value="UniProtKB-SubCell"/>
</dbReference>
<comment type="similarity">
    <text evidence="2">Belongs to the GSP G family.</text>
</comment>
<evidence type="ECO:0000256" key="9">
    <source>
        <dbReference type="ARBA" id="ARBA00023136"/>
    </source>
</evidence>
<dbReference type="InterPro" id="IPR010054">
    <property type="entry name" value="Type2_sec_GspG"/>
</dbReference>
<evidence type="ECO:0000313" key="12">
    <source>
        <dbReference type="EMBL" id="MBC2836542.1"/>
    </source>
</evidence>
<keyword evidence="6" id="KW-0997">Cell inner membrane</keyword>
<dbReference type="EMBL" id="JACLQD010000004">
    <property type="protein sequence ID" value="MBC2836542.1"/>
    <property type="molecule type" value="Genomic_DNA"/>
</dbReference>
<dbReference type="Pfam" id="PF07963">
    <property type="entry name" value="N_methyl"/>
    <property type="match status" value="1"/>
</dbReference>
<evidence type="ECO:0000256" key="8">
    <source>
        <dbReference type="ARBA" id="ARBA00022989"/>
    </source>
</evidence>
<keyword evidence="9 10" id="KW-0472">Membrane</keyword>
<comment type="subcellular location">
    <subcellularLocation>
        <location evidence="1">Cell inner membrane</location>
        <topology evidence="1">Single-pass membrane protein</topology>
    </subcellularLocation>
</comment>
<keyword evidence="13" id="KW-1185">Reference proteome</keyword>
<dbReference type="PANTHER" id="PTHR30093:SF45">
    <property type="entry name" value="TYPE II SECRETION SYSTEM CORE PROTEIN G"/>
    <property type="match status" value="1"/>
</dbReference>
<evidence type="ECO:0000256" key="3">
    <source>
        <dbReference type="ARBA" id="ARBA00020042"/>
    </source>
</evidence>
<dbReference type="PANTHER" id="PTHR30093">
    <property type="entry name" value="GENERAL SECRETION PATHWAY PROTEIN G"/>
    <property type="match status" value="1"/>
</dbReference>